<dbReference type="SUPFAM" id="SSF103473">
    <property type="entry name" value="MFS general substrate transporter"/>
    <property type="match status" value="1"/>
</dbReference>
<dbReference type="GO" id="GO:0022857">
    <property type="term" value="F:transmembrane transporter activity"/>
    <property type="evidence" value="ECO:0007669"/>
    <property type="project" value="InterPro"/>
</dbReference>
<feature type="transmembrane region" description="Helical" evidence="7">
    <location>
        <begin position="158"/>
        <end position="182"/>
    </location>
</feature>
<feature type="transmembrane region" description="Helical" evidence="7">
    <location>
        <begin position="285"/>
        <end position="303"/>
    </location>
</feature>
<protein>
    <submittedName>
        <fullName evidence="9">MFS transporter</fullName>
    </submittedName>
</protein>
<feature type="transmembrane region" description="Helical" evidence="7">
    <location>
        <begin position="40"/>
        <end position="63"/>
    </location>
</feature>
<keyword evidence="5 7" id="KW-1133">Transmembrane helix</keyword>
<sequence>MGLGRAFWRFWAATVLANVGDGIRLAAFPLLAASLTDDPALVAVVAAAAGLPWLVTGLVAGLLADRAGARLLLVTADLTRTAVLTGLVVALVTGTATIPVVAAAAFLLGVGETVRDTTAQTVVPRLVPTGLVERANGRMTAGEVAGNELVGPLVGASLFAAGAALPFVANSAALAFGVLLVLTVPAAVLAHRPLTAPTAEAAPAGLWGGLRWLSRHRTLRALAVVGAVVALADSAWFAVFVLYTEVRLDLGAVGFGLLLATGAVGGLGGAWLADRVIGVGRHRTVLTWSMAATAVAPALLLVAPDRWAAVVVVVVTSAAFGVFNVAAGSLRHRLTPGHVLGRVVAVWRTAVLGASGVGALAGGLVASRQGLQAPFVLSALLGLLAVAVWWHATRRTPDLLA</sequence>
<dbReference type="PROSITE" id="PS50850">
    <property type="entry name" value="MFS"/>
    <property type="match status" value="1"/>
</dbReference>
<keyword evidence="6 7" id="KW-0472">Membrane</keyword>
<dbReference type="Gene3D" id="1.20.1250.20">
    <property type="entry name" value="MFS general substrate transporter like domains"/>
    <property type="match status" value="1"/>
</dbReference>
<dbReference type="EMBL" id="JABEMA010000138">
    <property type="protein sequence ID" value="NNH23424.1"/>
    <property type="molecule type" value="Genomic_DNA"/>
</dbReference>
<dbReference type="CDD" id="cd06173">
    <property type="entry name" value="MFS_MefA_like"/>
    <property type="match status" value="1"/>
</dbReference>
<evidence type="ECO:0000256" key="4">
    <source>
        <dbReference type="ARBA" id="ARBA00022692"/>
    </source>
</evidence>
<keyword evidence="3" id="KW-1003">Cell membrane</keyword>
<evidence type="ECO:0000313" key="9">
    <source>
        <dbReference type="EMBL" id="NNH23424.1"/>
    </source>
</evidence>
<name>A0A849BSH9_9ACTN</name>
<organism evidence="9 10">
    <name type="scientific">Pseudokineococcus marinus</name>
    <dbReference type="NCBI Taxonomy" id="351215"/>
    <lineage>
        <taxon>Bacteria</taxon>
        <taxon>Bacillati</taxon>
        <taxon>Actinomycetota</taxon>
        <taxon>Actinomycetes</taxon>
        <taxon>Kineosporiales</taxon>
        <taxon>Kineosporiaceae</taxon>
        <taxon>Pseudokineococcus</taxon>
    </lineage>
</organism>
<dbReference type="InterPro" id="IPR036259">
    <property type="entry name" value="MFS_trans_sf"/>
</dbReference>
<accession>A0A849BSH9</accession>
<comment type="subcellular location">
    <subcellularLocation>
        <location evidence="1">Cell membrane</location>
        <topology evidence="1">Multi-pass membrane protein</topology>
    </subcellularLocation>
</comment>
<dbReference type="PANTHER" id="PTHR23513:SF6">
    <property type="entry name" value="MAJOR FACILITATOR SUPERFAMILY ASSOCIATED DOMAIN-CONTAINING PROTEIN"/>
    <property type="match status" value="1"/>
</dbReference>
<reference evidence="9 10" key="1">
    <citation type="submission" date="2020-05" db="EMBL/GenBank/DDBJ databases">
        <title>MicrobeNet Type strains.</title>
        <authorList>
            <person name="Nicholson A.C."/>
        </authorList>
    </citation>
    <scope>NUCLEOTIDE SEQUENCE [LARGE SCALE GENOMIC DNA]</scope>
    <source>
        <strain evidence="9 10">JCM 14547</strain>
    </source>
</reference>
<dbReference type="AlphaFoldDB" id="A0A849BSH9"/>
<dbReference type="Pfam" id="PF05977">
    <property type="entry name" value="MFS_3"/>
    <property type="match status" value="1"/>
</dbReference>
<dbReference type="RefSeq" id="WP_171203240.1">
    <property type="nucleotide sequence ID" value="NZ_BAAANP010000001.1"/>
</dbReference>
<dbReference type="InterPro" id="IPR010290">
    <property type="entry name" value="TM_effector"/>
</dbReference>
<evidence type="ECO:0000256" key="1">
    <source>
        <dbReference type="ARBA" id="ARBA00004651"/>
    </source>
</evidence>
<feature type="transmembrane region" description="Helical" evidence="7">
    <location>
        <begin position="371"/>
        <end position="392"/>
    </location>
</feature>
<feature type="transmembrane region" description="Helical" evidence="7">
    <location>
        <begin position="7"/>
        <end position="28"/>
    </location>
</feature>
<gene>
    <name evidence="9" type="ORF">HLB09_10035</name>
</gene>
<dbReference type="Proteomes" id="UP000555552">
    <property type="component" value="Unassembled WGS sequence"/>
</dbReference>
<feature type="transmembrane region" description="Helical" evidence="7">
    <location>
        <begin position="221"/>
        <end position="244"/>
    </location>
</feature>
<evidence type="ECO:0000256" key="7">
    <source>
        <dbReference type="SAM" id="Phobius"/>
    </source>
</evidence>
<keyword evidence="4 7" id="KW-0812">Transmembrane</keyword>
<feature type="transmembrane region" description="Helical" evidence="7">
    <location>
        <begin position="309"/>
        <end position="327"/>
    </location>
</feature>
<feature type="domain" description="Major facilitator superfamily (MFS) profile" evidence="8">
    <location>
        <begin position="6"/>
        <end position="397"/>
    </location>
</feature>
<evidence type="ECO:0000256" key="2">
    <source>
        <dbReference type="ARBA" id="ARBA00022448"/>
    </source>
</evidence>
<evidence type="ECO:0000259" key="8">
    <source>
        <dbReference type="PROSITE" id="PS50850"/>
    </source>
</evidence>
<feature type="transmembrane region" description="Helical" evidence="7">
    <location>
        <begin position="83"/>
        <end position="108"/>
    </location>
</feature>
<evidence type="ECO:0000256" key="3">
    <source>
        <dbReference type="ARBA" id="ARBA00022475"/>
    </source>
</evidence>
<dbReference type="PANTHER" id="PTHR23513">
    <property type="entry name" value="INTEGRAL MEMBRANE EFFLUX PROTEIN-RELATED"/>
    <property type="match status" value="1"/>
</dbReference>
<evidence type="ECO:0000313" key="10">
    <source>
        <dbReference type="Proteomes" id="UP000555552"/>
    </source>
</evidence>
<evidence type="ECO:0000256" key="6">
    <source>
        <dbReference type="ARBA" id="ARBA00023136"/>
    </source>
</evidence>
<keyword evidence="2" id="KW-0813">Transport</keyword>
<proteinExistence type="predicted"/>
<feature type="transmembrane region" description="Helical" evidence="7">
    <location>
        <begin position="250"/>
        <end position="273"/>
    </location>
</feature>
<evidence type="ECO:0000256" key="5">
    <source>
        <dbReference type="ARBA" id="ARBA00022989"/>
    </source>
</evidence>
<comment type="caution">
    <text evidence="9">The sequence shown here is derived from an EMBL/GenBank/DDBJ whole genome shotgun (WGS) entry which is preliminary data.</text>
</comment>
<dbReference type="GO" id="GO:0005886">
    <property type="term" value="C:plasma membrane"/>
    <property type="evidence" value="ECO:0007669"/>
    <property type="project" value="UniProtKB-SubCell"/>
</dbReference>
<keyword evidence="10" id="KW-1185">Reference proteome</keyword>
<dbReference type="InterPro" id="IPR020846">
    <property type="entry name" value="MFS_dom"/>
</dbReference>
<feature type="transmembrane region" description="Helical" evidence="7">
    <location>
        <begin position="339"/>
        <end position="365"/>
    </location>
</feature>